<name>A0ABR4B8P1_9LECA</name>
<dbReference type="Proteomes" id="UP001590951">
    <property type="component" value="Unassembled WGS sequence"/>
</dbReference>
<dbReference type="EMBL" id="JBHFEH010000018">
    <property type="protein sequence ID" value="KAL2053808.1"/>
    <property type="molecule type" value="Genomic_DNA"/>
</dbReference>
<proteinExistence type="predicted"/>
<organism evidence="1 2">
    <name type="scientific">Lepraria finkii</name>
    <dbReference type="NCBI Taxonomy" id="1340010"/>
    <lineage>
        <taxon>Eukaryota</taxon>
        <taxon>Fungi</taxon>
        <taxon>Dikarya</taxon>
        <taxon>Ascomycota</taxon>
        <taxon>Pezizomycotina</taxon>
        <taxon>Lecanoromycetes</taxon>
        <taxon>OSLEUM clade</taxon>
        <taxon>Lecanoromycetidae</taxon>
        <taxon>Lecanorales</taxon>
        <taxon>Lecanorineae</taxon>
        <taxon>Stereocaulaceae</taxon>
        <taxon>Lepraria</taxon>
    </lineage>
</organism>
<gene>
    <name evidence="1" type="ORF">ABVK25_005737</name>
</gene>
<sequence length="171" mass="18735">MYNSSVIPPLEPKSGEHHKRIQLLPASISLSSRELIPAQTSLVLDFSLNPPRLGPPTPGLLPRAPRTRFYPIQQLGALTLRIPIYQSILQAAAPALTAPQVDAGQLLKNNIGESTKCAYNTNCAPVVCGDVRDDGFRNNLLAKRVLAYTAYINFSNFFYSIWNAPFNAATL</sequence>
<comment type="caution">
    <text evidence="1">The sequence shown here is derived from an EMBL/GenBank/DDBJ whole genome shotgun (WGS) entry which is preliminary data.</text>
</comment>
<evidence type="ECO:0000313" key="1">
    <source>
        <dbReference type="EMBL" id="KAL2053808.1"/>
    </source>
</evidence>
<accession>A0ABR4B8P1</accession>
<evidence type="ECO:0000313" key="2">
    <source>
        <dbReference type="Proteomes" id="UP001590951"/>
    </source>
</evidence>
<reference evidence="1 2" key="1">
    <citation type="submission" date="2024-09" db="EMBL/GenBank/DDBJ databases">
        <title>Rethinking Asexuality: The Enigmatic Case of Functional Sexual Genes in Lepraria (Stereocaulaceae).</title>
        <authorList>
            <person name="Doellman M."/>
            <person name="Sun Y."/>
            <person name="Barcenas-Pena A."/>
            <person name="Lumbsch H.T."/>
            <person name="Grewe F."/>
        </authorList>
    </citation>
    <scope>NUCLEOTIDE SEQUENCE [LARGE SCALE GENOMIC DNA]</scope>
    <source>
        <strain evidence="1 2">Grewe 0041</strain>
    </source>
</reference>
<protein>
    <submittedName>
        <fullName evidence="1">Uncharacterized protein</fullName>
    </submittedName>
</protein>
<keyword evidence="2" id="KW-1185">Reference proteome</keyword>